<dbReference type="AlphaFoldDB" id="A0A9D2CXD5"/>
<accession>A0A9D2CXD5</accession>
<dbReference type="Proteomes" id="UP000824023">
    <property type="component" value="Unassembled WGS sequence"/>
</dbReference>
<dbReference type="NCBIfam" id="NF033879">
    <property type="entry name" value="smalltalk"/>
    <property type="match status" value="1"/>
</dbReference>
<comment type="caution">
    <text evidence="2">The sequence shown here is derived from an EMBL/GenBank/DDBJ whole genome shotgun (WGS) entry which is preliminary data.</text>
</comment>
<organism evidence="2 3">
    <name type="scientific">Candidatus Bacteroides merdipullorum</name>
    <dbReference type="NCBI Taxonomy" id="2838474"/>
    <lineage>
        <taxon>Bacteria</taxon>
        <taxon>Pseudomonadati</taxon>
        <taxon>Bacteroidota</taxon>
        <taxon>Bacteroidia</taxon>
        <taxon>Bacteroidales</taxon>
        <taxon>Bacteroidaceae</taxon>
        <taxon>Bacteroides</taxon>
    </lineage>
</organism>
<evidence type="ECO:0000313" key="2">
    <source>
        <dbReference type="EMBL" id="HIZ01449.1"/>
    </source>
</evidence>
<gene>
    <name evidence="2" type="ORF">H9819_04240</name>
</gene>
<evidence type="ECO:0000256" key="1">
    <source>
        <dbReference type="SAM" id="Phobius"/>
    </source>
</evidence>
<dbReference type="EMBL" id="DXCK01000061">
    <property type="protein sequence ID" value="HIZ01449.1"/>
    <property type="molecule type" value="Genomic_DNA"/>
</dbReference>
<dbReference type="Pfam" id="PF20096">
    <property type="entry name" value="DUF6486"/>
    <property type="match status" value="1"/>
</dbReference>
<keyword evidence="1" id="KW-1133">Transmembrane helix</keyword>
<reference evidence="2" key="2">
    <citation type="submission" date="2021-04" db="EMBL/GenBank/DDBJ databases">
        <authorList>
            <person name="Gilroy R."/>
        </authorList>
    </citation>
    <scope>NUCLEOTIDE SEQUENCE</scope>
    <source>
        <strain evidence="2">ChiHjej12B11-24981</strain>
    </source>
</reference>
<name>A0A9D2CXD5_9BACE</name>
<keyword evidence="1" id="KW-0812">Transmembrane</keyword>
<evidence type="ECO:0000313" key="3">
    <source>
        <dbReference type="Proteomes" id="UP000824023"/>
    </source>
</evidence>
<sequence>MKTTVNKSNRPPKSKWGLIVKIILTVASAVAGAFGISACQF</sequence>
<proteinExistence type="predicted"/>
<dbReference type="InterPro" id="IPR045505">
    <property type="entry name" value="DUF6486"/>
</dbReference>
<protein>
    <submittedName>
        <fullName evidence="2">Smalltalk protein</fullName>
    </submittedName>
</protein>
<feature type="transmembrane region" description="Helical" evidence="1">
    <location>
        <begin position="16"/>
        <end position="38"/>
    </location>
</feature>
<keyword evidence="1" id="KW-0472">Membrane</keyword>
<reference evidence="2" key="1">
    <citation type="journal article" date="2021" name="PeerJ">
        <title>Extensive microbial diversity within the chicken gut microbiome revealed by metagenomics and culture.</title>
        <authorList>
            <person name="Gilroy R."/>
            <person name="Ravi A."/>
            <person name="Getino M."/>
            <person name="Pursley I."/>
            <person name="Horton D.L."/>
            <person name="Alikhan N.F."/>
            <person name="Baker D."/>
            <person name="Gharbi K."/>
            <person name="Hall N."/>
            <person name="Watson M."/>
            <person name="Adriaenssens E.M."/>
            <person name="Foster-Nyarko E."/>
            <person name="Jarju S."/>
            <person name="Secka A."/>
            <person name="Antonio M."/>
            <person name="Oren A."/>
            <person name="Chaudhuri R.R."/>
            <person name="La Ragione R."/>
            <person name="Hildebrand F."/>
            <person name="Pallen M.J."/>
        </authorList>
    </citation>
    <scope>NUCLEOTIDE SEQUENCE</scope>
    <source>
        <strain evidence="2">ChiHjej12B11-24981</strain>
    </source>
</reference>